<evidence type="ECO:0000313" key="2">
    <source>
        <dbReference type="Proteomes" id="UP000236333"/>
    </source>
</evidence>
<organism evidence="1 2">
    <name type="scientific">Tetrabaena socialis</name>
    <dbReference type="NCBI Taxonomy" id="47790"/>
    <lineage>
        <taxon>Eukaryota</taxon>
        <taxon>Viridiplantae</taxon>
        <taxon>Chlorophyta</taxon>
        <taxon>core chlorophytes</taxon>
        <taxon>Chlorophyceae</taxon>
        <taxon>CS clade</taxon>
        <taxon>Chlamydomonadales</taxon>
        <taxon>Tetrabaenaceae</taxon>
        <taxon>Tetrabaena</taxon>
    </lineage>
</organism>
<reference evidence="1 2" key="1">
    <citation type="journal article" date="2017" name="Mol. Biol. Evol.">
        <title>The 4-celled Tetrabaena socialis nuclear genome reveals the essential components for genetic control of cell number at the origin of multicellularity in the volvocine lineage.</title>
        <authorList>
            <person name="Featherston J."/>
            <person name="Arakaki Y."/>
            <person name="Hanschen E.R."/>
            <person name="Ferris P.J."/>
            <person name="Michod R.E."/>
            <person name="Olson B.J.S.C."/>
            <person name="Nozaki H."/>
            <person name="Durand P.M."/>
        </authorList>
    </citation>
    <scope>NUCLEOTIDE SEQUENCE [LARGE SCALE GENOMIC DNA]</scope>
    <source>
        <strain evidence="1 2">NIES-571</strain>
    </source>
</reference>
<dbReference type="Proteomes" id="UP000236333">
    <property type="component" value="Unassembled WGS sequence"/>
</dbReference>
<proteinExistence type="predicted"/>
<evidence type="ECO:0000313" key="1">
    <source>
        <dbReference type="EMBL" id="PNH04261.1"/>
    </source>
</evidence>
<name>A0A2J7ZVF5_9CHLO</name>
<dbReference type="OrthoDB" id="543726at2759"/>
<protein>
    <submittedName>
        <fullName evidence="1">Uncharacterized protein</fullName>
    </submittedName>
</protein>
<gene>
    <name evidence="1" type="ORF">TSOC_009588</name>
</gene>
<feature type="non-terminal residue" evidence="1">
    <location>
        <position position="1"/>
    </location>
</feature>
<keyword evidence="2" id="KW-1185">Reference proteome</keyword>
<dbReference type="AlphaFoldDB" id="A0A2J7ZVF5"/>
<sequence>CQPINGYTVALDMDHDGDDIGQAPSVAEATNRCNTDSSCKGINSLGWYKRNLSPLHYQIGLCFYTKVATNCQPISGYTVTIDVDHNGDDIGQSSVADATSRCNADINCFGLNSGGYYKRHPGKDRGPSSK</sequence>
<comment type="caution">
    <text evidence="1">The sequence shown here is derived from an EMBL/GenBank/DDBJ whole genome shotgun (WGS) entry which is preliminary data.</text>
</comment>
<accession>A0A2J7ZVF5</accession>
<dbReference type="EMBL" id="PGGS01000406">
    <property type="protein sequence ID" value="PNH04261.1"/>
    <property type="molecule type" value="Genomic_DNA"/>
</dbReference>